<gene>
    <name evidence="4" type="ORF">EB1_14410</name>
</gene>
<name>A0A511NHA4_9FLAO</name>
<evidence type="ECO:0000313" key="4">
    <source>
        <dbReference type="EMBL" id="GEM51651.1"/>
    </source>
</evidence>
<dbReference type="Proteomes" id="UP000321245">
    <property type="component" value="Unassembled WGS sequence"/>
</dbReference>
<dbReference type="PROSITE" id="PS51257">
    <property type="entry name" value="PROKAR_LIPOPROTEIN"/>
    <property type="match status" value="1"/>
</dbReference>
<proteinExistence type="inferred from homology"/>
<dbReference type="PROSITE" id="PS50056">
    <property type="entry name" value="TYR_PHOSPHATASE_2"/>
    <property type="match status" value="1"/>
</dbReference>
<feature type="chain" id="PRO_5021961034" evidence="2">
    <location>
        <begin position="21"/>
        <end position="298"/>
    </location>
</feature>
<dbReference type="EMBL" id="BJXC01000008">
    <property type="protein sequence ID" value="GEM51651.1"/>
    <property type="molecule type" value="Genomic_DNA"/>
</dbReference>
<reference evidence="4 5" key="1">
    <citation type="submission" date="2019-07" db="EMBL/GenBank/DDBJ databases">
        <title>Whole genome shotgun sequence of Empedobacter brevis NBRC 14943.</title>
        <authorList>
            <person name="Hosoyama A."/>
            <person name="Uohara A."/>
            <person name="Ohji S."/>
            <person name="Ichikawa N."/>
        </authorList>
    </citation>
    <scope>NUCLEOTIDE SEQUENCE [LARGE SCALE GENOMIC DNA]</scope>
    <source>
        <strain evidence="4 5">NBRC 14943</strain>
    </source>
</reference>
<keyword evidence="2" id="KW-0732">Signal</keyword>
<comment type="caution">
    <text evidence="4">The sequence shown here is derived from an EMBL/GenBank/DDBJ whole genome shotgun (WGS) entry which is preliminary data.</text>
</comment>
<feature type="domain" description="Tyrosine specific protein phosphatases" evidence="3">
    <location>
        <begin position="155"/>
        <end position="226"/>
    </location>
</feature>
<dbReference type="OrthoDB" id="1188001at2"/>
<evidence type="ECO:0000256" key="2">
    <source>
        <dbReference type="SAM" id="SignalP"/>
    </source>
</evidence>
<dbReference type="GeneID" id="84650838"/>
<evidence type="ECO:0000256" key="1">
    <source>
        <dbReference type="ARBA" id="ARBA00009580"/>
    </source>
</evidence>
<dbReference type="Pfam" id="PF13350">
    <property type="entry name" value="Y_phosphatase3"/>
    <property type="match status" value="1"/>
</dbReference>
<dbReference type="InterPro" id="IPR026893">
    <property type="entry name" value="Tyr/Ser_Pase_IphP-type"/>
</dbReference>
<feature type="signal peptide" evidence="2">
    <location>
        <begin position="1"/>
        <end position="20"/>
    </location>
</feature>
<protein>
    <submittedName>
        <fullName evidence="4">Protein-tyrosine-phosphatase</fullName>
    </submittedName>
</protein>
<dbReference type="InterPro" id="IPR029021">
    <property type="entry name" value="Prot-tyrosine_phosphatase-like"/>
</dbReference>
<dbReference type="PANTHER" id="PTHR31126">
    <property type="entry name" value="TYROSINE-PROTEIN PHOSPHATASE"/>
    <property type="match status" value="1"/>
</dbReference>
<dbReference type="GO" id="GO:0004721">
    <property type="term" value="F:phosphoprotein phosphatase activity"/>
    <property type="evidence" value="ECO:0007669"/>
    <property type="project" value="InterPro"/>
</dbReference>
<evidence type="ECO:0000259" key="3">
    <source>
        <dbReference type="PROSITE" id="PS50056"/>
    </source>
</evidence>
<dbReference type="InterPro" id="IPR000387">
    <property type="entry name" value="Tyr_Pase_dom"/>
</dbReference>
<sequence length="298" mass="35108">MKIKCITALFLVFLNSFLFSCSSYKIENVEFSEFSTSRETHIKKVNNLRALGKLTNRDGRFLKDSLLYRSADLHKLKDTDKIKQFDIQNIIDLRTDDEISKKPDVVIPHVNYNHYPAFTDKEDQLNQARKLVLKGKVNATDAYNRMIKFYQEYPIENPEMIKTIITKILDADNPILYHCTAGKDRTGMISAFILKILNFDDETIYQDYLLSNNLRKHIIQKRLNKAKHLHFLFPKADLKVLEKLSWIEYDYLKAAFDEIDAKYGSFDLYIKTVLNISDEKRNDYINKFTYIKKSETLR</sequence>
<dbReference type="STRING" id="1218108.GCA_000382425_02753"/>
<dbReference type="Gene3D" id="3.90.190.10">
    <property type="entry name" value="Protein tyrosine phosphatase superfamily"/>
    <property type="match status" value="1"/>
</dbReference>
<dbReference type="PANTHER" id="PTHR31126:SF1">
    <property type="entry name" value="TYROSINE SPECIFIC PROTEIN PHOSPHATASES DOMAIN-CONTAINING PROTEIN"/>
    <property type="match status" value="1"/>
</dbReference>
<comment type="similarity">
    <text evidence="1">Belongs to the protein-tyrosine phosphatase family.</text>
</comment>
<evidence type="ECO:0000313" key="5">
    <source>
        <dbReference type="Proteomes" id="UP000321245"/>
    </source>
</evidence>
<dbReference type="AlphaFoldDB" id="A0A511NHA4"/>
<dbReference type="SUPFAM" id="SSF52799">
    <property type="entry name" value="(Phosphotyrosine protein) phosphatases II"/>
    <property type="match status" value="1"/>
</dbReference>
<organism evidence="4 5">
    <name type="scientific">Empedobacter brevis NBRC 14943 = ATCC 43319</name>
    <dbReference type="NCBI Taxonomy" id="1218108"/>
    <lineage>
        <taxon>Bacteria</taxon>
        <taxon>Pseudomonadati</taxon>
        <taxon>Bacteroidota</taxon>
        <taxon>Flavobacteriia</taxon>
        <taxon>Flavobacteriales</taxon>
        <taxon>Weeksellaceae</taxon>
        <taxon>Empedobacter</taxon>
    </lineage>
</organism>
<dbReference type="RefSeq" id="WP_019976229.1">
    <property type="nucleotide sequence ID" value="NZ_BJXC01000008.1"/>
</dbReference>
<keyword evidence="5" id="KW-1185">Reference proteome</keyword>
<accession>A0A511NHA4</accession>